<evidence type="ECO:0000256" key="1">
    <source>
        <dbReference type="ARBA" id="ARBA00005375"/>
    </source>
</evidence>
<dbReference type="PANTHER" id="PTHR11567:SF195">
    <property type="entry name" value="ACID PHOSPHATASE, PUTATIVE (AFU_ORTHOLOGUE AFUA_3G14570)-RELATED"/>
    <property type="match status" value="1"/>
</dbReference>
<accession>A0AAN7AXA1</accession>
<protein>
    <submittedName>
        <fullName evidence="3">Histidine phosphatase superfamily</fullName>
    </submittedName>
</protein>
<keyword evidence="2" id="KW-0472">Membrane</keyword>
<evidence type="ECO:0000313" key="3">
    <source>
        <dbReference type="EMBL" id="KAK4204786.1"/>
    </source>
</evidence>
<proteinExistence type="inferred from homology"/>
<reference evidence="3" key="1">
    <citation type="journal article" date="2023" name="Mol. Phylogenet. Evol.">
        <title>Genome-scale phylogeny and comparative genomics of the fungal order Sordariales.</title>
        <authorList>
            <person name="Hensen N."/>
            <person name="Bonometti L."/>
            <person name="Westerberg I."/>
            <person name="Brannstrom I.O."/>
            <person name="Guillou S."/>
            <person name="Cros-Aarteil S."/>
            <person name="Calhoun S."/>
            <person name="Haridas S."/>
            <person name="Kuo A."/>
            <person name="Mondo S."/>
            <person name="Pangilinan J."/>
            <person name="Riley R."/>
            <person name="LaButti K."/>
            <person name="Andreopoulos B."/>
            <person name="Lipzen A."/>
            <person name="Chen C."/>
            <person name="Yan M."/>
            <person name="Daum C."/>
            <person name="Ng V."/>
            <person name="Clum A."/>
            <person name="Steindorff A."/>
            <person name="Ohm R.A."/>
            <person name="Martin F."/>
            <person name="Silar P."/>
            <person name="Natvig D.O."/>
            <person name="Lalanne C."/>
            <person name="Gautier V."/>
            <person name="Ament-Velasquez S.L."/>
            <person name="Kruys A."/>
            <person name="Hutchinson M.I."/>
            <person name="Powell A.J."/>
            <person name="Barry K."/>
            <person name="Miller A.N."/>
            <person name="Grigoriev I.V."/>
            <person name="Debuchy R."/>
            <person name="Gladieux P."/>
            <person name="Hiltunen Thoren M."/>
            <person name="Johannesson H."/>
        </authorList>
    </citation>
    <scope>NUCLEOTIDE SEQUENCE</scope>
    <source>
        <strain evidence="3">CBS 315.58</strain>
    </source>
</reference>
<reference evidence="3" key="2">
    <citation type="submission" date="2023-05" db="EMBL/GenBank/DDBJ databases">
        <authorList>
            <consortium name="Lawrence Berkeley National Laboratory"/>
            <person name="Steindorff A."/>
            <person name="Hensen N."/>
            <person name="Bonometti L."/>
            <person name="Westerberg I."/>
            <person name="Brannstrom I.O."/>
            <person name="Guillou S."/>
            <person name="Cros-Aarteil S."/>
            <person name="Calhoun S."/>
            <person name="Haridas S."/>
            <person name="Kuo A."/>
            <person name="Mondo S."/>
            <person name="Pangilinan J."/>
            <person name="Riley R."/>
            <person name="Labutti K."/>
            <person name="Andreopoulos B."/>
            <person name="Lipzen A."/>
            <person name="Chen C."/>
            <person name="Yanf M."/>
            <person name="Daum C."/>
            <person name="Ng V."/>
            <person name="Clum A."/>
            <person name="Ohm R."/>
            <person name="Martin F."/>
            <person name="Silar P."/>
            <person name="Natvig D."/>
            <person name="Lalanne C."/>
            <person name="Gautier V."/>
            <person name="Ament-Velasquez S.L."/>
            <person name="Kruys A."/>
            <person name="Hutchinson M.I."/>
            <person name="Powell A.J."/>
            <person name="Barry K."/>
            <person name="Miller A.N."/>
            <person name="Grigoriev I.V."/>
            <person name="Debuchy R."/>
            <person name="Gladieux P."/>
            <person name="Thoren M.H."/>
            <person name="Johannesson H."/>
        </authorList>
    </citation>
    <scope>NUCLEOTIDE SEQUENCE</scope>
    <source>
        <strain evidence="3">CBS 315.58</strain>
    </source>
</reference>
<evidence type="ECO:0000313" key="4">
    <source>
        <dbReference type="Proteomes" id="UP001303160"/>
    </source>
</evidence>
<dbReference type="Pfam" id="PF00328">
    <property type="entry name" value="His_Phos_2"/>
    <property type="match status" value="1"/>
</dbReference>
<dbReference type="EMBL" id="MU863880">
    <property type="protein sequence ID" value="KAK4204786.1"/>
    <property type="molecule type" value="Genomic_DNA"/>
</dbReference>
<dbReference type="Proteomes" id="UP001303160">
    <property type="component" value="Unassembled WGS sequence"/>
</dbReference>
<dbReference type="InterPro" id="IPR050645">
    <property type="entry name" value="Histidine_acid_phosphatase"/>
</dbReference>
<dbReference type="InterPro" id="IPR000560">
    <property type="entry name" value="His_Pase_clade-2"/>
</dbReference>
<comment type="similarity">
    <text evidence="1">Belongs to the histidine acid phosphatase family.</text>
</comment>
<comment type="caution">
    <text evidence="3">The sequence shown here is derived from an EMBL/GenBank/DDBJ whole genome shotgun (WGS) entry which is preliminary data.</text>
</comment>
<name>A0AAN7AXA1_9PEZI</name>
<keyword evidence="2" id="KW-0812">Transmembrane</keyword>
<gene>
    <name evidence="3" type="ORF">QBC40DRAFT_329260</name>
</gene>
<keyword evidence="4" id="KW-1185">Reference proteome</keyword>
<evidence type="ECO:0000256" key="2">
    <source>
        <dbReference type="SAM" id="Phobius"/>
    </source>
</evidence>
<dbReference type="AlphaFoldDB" id="A0AAN7AXA1"/>
<dbReference type="PANTHER" id="PTHR11567">
    <property type="entry name" value="ACID PHOSPHATASE-RELATED"/>
    <property type="match status" value="1"/>
</dbReference>
<feature type="transmembrane region" description="Helical" evidence="2">
    <location>
        <begin position="21"/>
        <end position="42"/>
    </location>
</feature>
<organism evidence="3 4">
    <name type="scientific">Triangularia verruculosa</name>
    <dbReference type="NCBI Taxonomy" id="2587418"/>
    <lineage>
        <taxon>Eukaryota</taxon>
        <taxon>Fungi</taxon>
        <taxon>Dikarya</taxon>
        <taxon>Ascomycota</taxon>
        <taxon>Pezizomycotina</taxon>
        <taxon>Sordariomycetes</taxon>
        <taxon>Sordariomycetidae</taxon>
        <taxon>Sordariales</taxon>
        <taxon>Podosporaceae</taxon>
        <taxon>Triangularia</taxon>
    </lineage>
</organism>
<sequence>MDVASYQPGRWRRFYDRWCSLTSLFVLALSAVVIAALLIQLLDQDLISTTNIMHKTLASIGAVVTAILSSLGLTHASHSTNLAHDDSFELDLAWYPPKPSSITNLTAVFNSTGVWGFIFNTSHTPDEQYGTYNWCNMPHVRAKEYPQPPAHYELVYVEVIHRHHLRTPYSSNSFPTEPSPWNCDDIALFSYSSPLTPASPPSKPAYHSPFTSPLNPFLPSPIGLQGTCAFPQITLPGLTDSHHHGHDLLSVYFPLITPSTAQFRVTNNPITSQVAGALLSALLPGTNTNTNPIITPLLIQNKETDSLEPKYPCPFSRELFSAIQSTPEWKLHLSLARELFAQLDEISGVPSTDSGFHVSFDHYFDNLSAKQCHSRPLPCSPTGCITQELADSVYRLGQWEYSYLYRGSQQALNASVAGFGVWIAELLAHVTEVVKGEGGPVKYRHNVAHDGSISRLLGILQADEMHWPGMGAEVVFEVFKLEKRYFIRVLYGGQPLKSSSPMLKGDKNGMIPVEKVIGYLGGLINLRDEDGITRHDVGEMCNAPVAA</sequence>
<dbReference type="Gene3D" id="3.40.50.1240">
    <property type="entry name" value="Phosphoglycerate mutase-like"/>
    <property type="match status" value="1"/>
</dbReference>
<dbReference type="SUPFAM" id="SSF53254">
    <property type="entry name" value="Phosphoglycerate mutase-like"/>
    <property type="match status" value="1"/>
</dbReference>
<keyword evidence="2" id="KW-1133">Transmembrane helix</keyword>
<dbReference type="InterPro" id="IPR029033">
    <property type="entry name" value="His_PPase_superfam"/>
</dbReference>
<dbReference type="GO" id="GO:0016791">
    <property type="term" value="F:phosphatase activity"/>
    <property type="evidence" value="ECO:0007669"/>
    <property type="project" value="TreeGrafter"/>
</dbReference>